<organism evidence="1 2">
    <name type="scientific">Micavibrio aeruginosavorus</name>
    <dbReference type="NCBI Taxonomy" id="349221"/>
    <lineage>
        <taxon>Bacteria</taxon>
        <taxon>Pseudomonadati</taxon>
        <taxon>Bdellovibrionota</taxon>
        <taxon>Bdellovibrionia</taxon>
        <taxon>Bdellovibrionales</taxon>
        <taxon>Pseudobdellovibrionaceae</taxon>
        <taxon>Micavibrio</taxon>
    </lineage>
</organism>
<proteinExistence type="predicted"/>
<accession>A0A2W5FNH6</accession>
<reference evidence="1 2" key="1">
    <citation type="submission" date="2017-08" db="EMBL/GenBank/DDBJ databases">
        <title>Infants hospitalized years apart are colonized by the same room-sourced microbial strains.</title>
        <authorList>
            <person name="Brooks B."/>
            <person name="Olm M.R."/>
            <person name="Firek B.A."/>
            <person name="Baker R."/>
            <person name="Thomas B.C."/>
            <person name="Morowitz M.J."/>
            <person name="Banfield J.F."/>
        </authorList>
    </citation>
    <scope>NUCLEOTIDE SEQUENCE [LARGE SCALE GENOMIC DNA]</scope>
    <source>
        <strain evidence="1">S2_006_000_R2_64</strain>
    </source>
</reference>
<gene>
    <name evidence="1" type="ORF">DI586_00350</name>
</gene>
<comment type="caution">
    <text evidence="1">The sequence shown here is derived from an EMBL/GenBank/DDBJ whole genome shotgun (WGS) entry which is preliminary data.</text>
</comment>
<protein>
    <submittedName>
        <fullName evidence="1">Uncharacterized protein</fullName>
    </submittedName>
</protein>
<sequence>MLFYDMNFEKADQRGNVLFLILIGVVLFAALSFAFTHSTKTSIPGPQTEKADISATRIVEFTTSVQNAANRLMLINTVPITSLKFNNNIFKTKGGTAIMGSMGTPSDPSLYVFHPKGGSITPISFTGISFPCASCGSGSTSPGHSVLYWENVQENGTSVADPSILVHDLPNDICLALNKKFGLVIIPTVNMNGIDYDGTTSIPSSVSQPSGAAASLAAIKGKSSFCFKQSSSGRLIFLHSLQIN</sequence>
<dbReference type="Proteomes" id="UP000249739">
    <property type="component" value="Unassembled WGS sequence"/>
</dbReference>
<evidence type="ECO:0000313" key="2">
    <source>
        <dbReference type="Proteomes" id="UP000249739"/>
    </source>
</evidence>
<dbReference type="AlphaFoldDB" id="A0A2W5FNH6"/>
<name>A0A2W5FNH6_9BACT</name>
<evidence type="ECO:0000313" key="1">
    <source>
        <dbReference type="EMBL" id="PZP57521.1"/>
    </source>
</evidence>
<dbReference type="EMBL" id="QFOT01000001">
    <property type="protein sequence ID" value="PZP57521.1"/>
    <property type="molecule type" value="Genomic_DNA"/>
</dbReference>